<comment type="caution">
    <text evidence="5">The sequence shown here is derived from an EMBL/GenBank/DDBJ whole genome shotgun (WGS) entry which is preliminary data.</text>
</comment>
<dbReference type="GO" id="GO:0016887">
    <property type="term" value="F:ATP hydrolysis activity"/>
    <property type="evidence" value="ECO:0007669"/>
    <property type="project" value="InterPro"/>
</dbReference>
<feature type="non-terminal residue" evidence="5">
    <location>
        <position position="1"/>
    </location>
</feature>
<keyword evidence="1" id="KW-0813">Transport</keyword>
<dbReference type="InterPro" id="IPR003439">
    <property type="entry name" value="ABC_transporter-like_ATP-bd"/>
</dbReference>
<accession>X0Y2X2</accession>
<keyword evidence="2" id="KW-0500">Molybdenum</keyword>
<dbReference type="InterPro" id="IPR017871">
    <property type="entry name" value="ABC_transporter-like_CS"/>
</dbReference>
<name>X0Y2X2_9ZZZZ</name>
<dbReference type="Pfam" id="PF00005">
    <property type="entry name" value="ABC_tran"/>
    <property type="match status" value="1"/>
</dbReference>
<dbReference type="PANTHER" id="PTHR42781:SF4">
    <property type="entry name" value="SPERMIDINE_PUTRESCINE IMPORT ATP-BINDING PROTEIN POTA"/>
    <property type="match status" value="1"/>
</dbReference>
<reference evidence="5" key="1">
    <citation type="journal article" date="2014" name="Front. Microbiol.">
        <title>High frequency of phylogenetically diverse reductive dehalogenase-homologous genes in deep subseafloor sedimentary metagenomes.</title>
        <authorList>
            <person name="Kawai M."/>
            <person name="Futagami T."/>
            <person name="Toyoda A."/>
            <person name="Takaki Y."/>
            <person name="Nishi S."/>
            <person name="Hori S."/>
            <person name="Arai W."/>
            <person name="Tsubouchi T."/>
            <person name="Morono Y."/>
            <person name="Uchiyama I."/>
            <person name="Ito T."/>
            <person name="Fujiyama A."/>
            <person name="Inagaki F."/>
            <person name="Takami H."/>
        </authorList>
    </citation>
    <scope>NUCLEOTIDE SEQUENCE</scope>
    <source>
        <strain evidence="5">Expedition CK06-06</strain>
    </source>
</reference>
<gene>
    <name evidence="5" type="ORF">S01H1_64426</name>
</gene>
<protein>
    <recommendedName>
        <fullName evidence="6">ABC transporter domain-containing protein</fullName>
    </recommendedName>
</protein>
<dbReference type="PROSITE" id="PS50893">
    <property type="entry name" value="ABC_TRANSPORTER_2"/>
    <property type="match status" value="1"/>
</dbReference>
<dbReference type="InterPro" id="IPR008995">
    <property type="entry name" value="Mo/tungstate-bd_C_term_dom"/>
</dbReference>
<dbReference type="PROSITE" id="PS00211">
    <property type="entry name" value="ABC_TRANSPORTER_1"/>
    <property type="match status" value="1"/>
</dbReference>
<dbReference type="PANTHER" id="PTHR42781">
    <property type="entry name" value="SPERMIDINE/PUTRESCINE IMPORT ATP-BINDING PROTEIN POTA"/>
    <property type="match status" value="1"/>
</dbReference>
<organism evidence="5">
    <name type="scientific">marine sediment metagenome</name>
    <dbReference type="NCBI Taxonomy" id="412755"/>
    <lineage>
        <taxon>unclassified sequences</taxon>
        <taxon>metagenomes</taxon>
        <taxon>ecological metagenomes</taxon>
    </lineage>
</organism>
<dbReference type="Pfam" id="PF03459">
    <property type="entry name" value="TOBE"/>
    <property type="match status" value="1"/>
</dbReference>
<dbReference type="InterPro" id="IPR004606">
    <property type="entry name" value="Mop_domain"/>
</dbReference>
<dbReference type="InterPro" id="IPR027417">
    <property type="entry name" value="P-loop_NTPase"/>
</dbReference>
<dbReference type="EMBL" id="BARS01042464">
    <property type="protein sequence ID" value="GAG41712.1"/>
    <property type="molecule type" value="Genomic_DNA"/>
</dbReference>
<dbReference type="Gene3D" id="2.40.50.100">
    <property type="match status" value="1"/>
</dbReference>
<feature type="domain" description="ABC transporter" evidence="3">
    <location>
        <begin position="2"/>
        <end position="140"/>
    </location>
</feature>
<evidence type="ECO:0000259" key="3">
    <source>
        <dbReference type="PROSITE" id="PS50893"/>
    </source>
</evidence>
<dbReference type="GO" id="GO:0005524">
    <property type="term" value="F:ATP binding"/>
    <property type="evidence" value="ECO:0007669"/>
    <property type="project" value="InterPro"/>
</dbReference>
<proteinExistence type="predicted"/>
<evidence type="ECO:0000313" key="5">
    <source>
        <dbReference type="EMBL" id="GAG41712.1"/>
    </source>
</evidence>
<evidence type="ECO:0000256" key="1">
    <source>
        <dbReference type="ARBA" id="ARBA00022448"/>
    </source>
</evidence>
<dbReference type="PROSITE" id="PS51866">
    <property type="entry name" value="MOP"/>
    <property type="match status" value="1"/>
</dbReference>
<feature type="domain" description="Mop" evidence="4">
    <location>
        <begin position="194"/>
        <end position="252"/>
    </location>
</feature>
<dbReference type="GO" id="GO:0015689">
    <property type="term" value="P:molybdate ion transport"/>
    <property type="evidence" value="ECO:0007669"/>
    <property type="project" value="InterPro"/>
</dbReference>
<feature type="non-terminal residue" evidence="5">
    <location>
        <position position="252"/>
    </location>
</feature>
<evidence type="ECO:0000256" key="2">
    <source>
        <dbReference type="ARBA" id="ARBA00022505"/>
    </source>
</evidence>
<dbReference type="InterPro" id="IPR005116">
    <property type="entry name" value="Transp-assoc_OB_typ1"/>
</dbReference>
<sequence length="252" mass="27874">NIAFGLKLRKCHKGKVKEKVNDIAEVMGITHLLHRKPQSLSGGEKQKVALARALVVEPAVLLLDEPLSALDPETKERMQSTLRDVHRRVGITVIHVTHDFEEAIALGHRVAVLNDGRVAQVGTPEEILRKPTSEFVAHFALSRNIFNGEAEKGEDGHAFVDIGGIKLATITELTGKVRLSLRPEDIIISKEPLHSTARNCIQGVVSDIVHRGAVVYVTVTLPPEFICLITRQAFEELELREEVSVWITFKAS</sequence>
<dbReference type="Gene3D" id="3.40.50.300">
    <property type="entry name" value="P-loop containing nucleotide triphosphate hydrolases"/>
    <property type="match status" value="1"/>
</dbReference>
<dbReference type="SUPFAM" id="SSF50331">
    <property type="entry name" value="MOP-like"/>
    <property type="match status" value="1"/>
</dbReference>
<dbReference type="SUPFAM" id="SSF52540">
    <property type="entry name" value="P-loop containing nucleoside triphosphate hydrolases"/>
    <property type="match status" value="1"/>
</dbReference>
<evidence type="ECO:0008006" key="6">
    <source>
        <dbReference type="Google" id="ProtNLM"/>
    </source>
</evidence>
<dbReference type="InterPro" id="IPR050093">
    <property type="entry name" value="ABC_SmlMolc_Importer"/>
</dbReference>
<evidence type="ECO:0000259" key="4">
    <source>
        <dbReference type="PROSITE" id="PS51866"/>
    </source>
</evidence>
<dbReference type="AlphaFoldDB" id="X0Y2X2"/>